<reference evidence="3" key="1">
    <citation type="journal article" date="2018" name="J. Ind. Microbiol. Biotechnol.">
        <title>Genome mining reveals uncommon alkylpyrones as type III PKS products from myxobacteria.</title>
        <authorList>
            <person name="Hug J.J."/>
            <person name="Panter F."/>
            <person name="Krug D."/>
            <person name="Muller R."/>
        </authorList>
    </citation>
    <scope>NUCLEOTIDE SEQUENCE</scope>
    <source>
        <strain evidence="3">MSr4204</strain>
    </source>
</reference>
<accession>A0A3S5GXY8</accession>
<organism evidence="3">
    <name type="scientific">Byssovorax cruenta</name>
    <dbReference type="NCBI Taxonomy" id="293647"/>
    <lineage>
        <taxon>Bacteria</taxon>
        <taxon>Pseudomonadati</taxon>
        <taxon>Myxococcota</taxon>
        <taxon>Polyangia</taxon>
        <taxon>Polyangiales</taxon>
        <taxon>Polyangiaceae</taxon>
        <taxon>Byssovorax</taxon>
    </lineage>
</organism>
<evidence type="ECO:0000256" key="1">
    <source>
        <dbReference type="SAM" id="MobiDB-lite"/>
    </source>
</evidence>
<sequence>MEDEEAERMSESGSRRDTSIMKVTSAHSPRGAQGQKYLASGVHVAMRLWENEPPSESKPVAARAYETVGYVIAGRAELHIEGQMVLLEPGDSWSVPKGAEHTYKILEPFTAVEATTPPAHAHARDE</sequence>
<dbReference type="Gene3D" id="2.60.120.10">
    <property type="entry name" value="Jelly Rolls"/>
    <property type="match status" value="1"/>
</dbReference>
<dbReference type="InterPro" id="IPR011051">
    <property type="entry name" value="RmlC_Cupin_sf"/>
</dbReference>
<dbReference type="SUPFAM" id="SSF51182">
    <property type="entry name" value="RmlC-like cupins"/>
    <property type="match status" value="1"/>
</dbReference>
<evidence type="ECO:0000259" key="2">
    <source>
        <dbReference type="Pfam" id="PF07883"/>
    </source>
</evidence>
<feature type="compositionally biased region" description="Basic and acidic residues" evidence="1">
    <location>
        <begin position="7"/>
        <end position="19"/>
    </location>
</feature>
<dbReference type="Pfam" id="PF07883">
    <property type="entry name" value="Cupin_2"/>
    <property type="match status" value="1"/>
</dbReference>
<evidence type="ECO:0000313" key="3">
    <source>
        <dbReference type="EMBL" id="AYM54082.1"/>
    </source>
</evidence>
<feature type="region of interest" description="Disordered" evidence="1">
    <location>
        <begin position="1"/>
        <end position="36"/>
    </location>
</feature>
<dbReference type="InterPro" id="IPR014710">
    <property type="entry name" value="RmlC-like_jellyroll"/>
</dbReference>
<dbReference type="EMBL" id="MH908916">
    <property type="protein sequence ID" value="AYM54082.1"/>
    <property type="molecule type" value="Genomic_DNA"/>
</dbReference>
<dbReference type="AlphaFoldDB" id="A0A3S5GXY8"/>
<feature type="domain" description="Cupin type-2" evidence="2">
    <location>
        <begin position="53"/>
        <end position="105"/>
    </location>
</feature>
<name>A0A3S5GXY8_9BACT</name>
<protein>
    <submittedName>
        <fullName evidence="3">Gll3552 protein</fullName>
    </submittedName>
</protein>
<proteinExistence type="predicted"/>
<dbReference type="InterPro" id="IPR013096">
    <property type="entry name" value="Cupin_2"/>
</dbReference>